<reference evidence="1" key="1">
    <citation type="submission" date="2021-04" db="EMBL/GenBank/DDBJ databases">
        <title>Pseudaminobacter soli sp. nov., isolated from paddy soil contaminated by heavy metals.</title>
        <authorList>
            <person name="Zhang K."/>
        </authorList>
    </citation>
    <scope>NUCLEOTIDE SEQUENCE</scope>
    <source>
        <strain evidence="1">19-2017</strain>
    </source>
</reference>
<proteinExistence type="predicted"/>
<accession>A0A942I2F5</accession>
<name>A0A942I2F5_9HYPH</name>
<keyword evidence="2" id="KW-1185">Reference proteome</keyword>
<evidence type="ECO:0000313" key="2">
    <source>
        <dbReference type="Proteomes" id="UP000680348"/>
    </source>
</evidence>
<gene>
    <name evidence="1" type="ORF">KEU06_06720</name>
</gene>
<evidence type="ECO:0000313" key="1">
    <source>
        <dbReference type="EMBL" id="MBS3648319.1"/>
    </source>
</evidence>
<dbReference type="Proteomes" id="UP000680348">
    <property type="component" value="Unassembled WGS sequence"/>
</dbReference>
<protein>
    <submittedName>
        <fullName evidence="1">Uncharacterized protein</fullName>
    </submittedName>
</protein>
<dbReference type="EMBL" id="JAGWCR010000003">
    <property type="protein sequence ID" value="MBS3648319.1"/>
    <property type="molecule type" value="Genomic_DNA"/>
</dbReference>
<dbReference type="AlphaFoldDB" id="A0A942I2F5"/>
<dbReference type="RefSeq" id="WP_188253880.1">
    <property type="nucleotide sequence ID" value="NZ_JABVCF010000003.1"/>
</dbReference>
<organism evidence="1 2">
    <name type="scientific">Pseudaminobacter soli</name>
    <name type="common">ex Zhang et al. 2022</name>
    <dbReference type="NCBI Taxonomy" id="2831468"/>
    <lineage>
        <taxon>Bacteria</taxon>
        <taxon>Pseudomonadati</taxon>
        <taxon>Pseudomonadota</taxon>
        <taxon>Alphaproteobacteria</taxon>
        <taxon>Hyphomicrobiales</taxon>
        <taxon>Phyllobacteriaceae</taxon>
        <taxon>Pseudaminobacter</taxon>
    </lineage>
</organism>
<comment type="caution">
    <text evidence="1">The sequence shown here is derived from an EMBL/GenBank/DDBJ whole genome shotgun (WGS) entry which is preliminary data.</text>
</comment>
<sequence length="66" mass="7401">MKISSTLSSIAARLFEPVAEAANREIWCQDPLAHPVLSEMTARELGDLPFERRWRNTLEQVCSASA</sequence>